<feature type="transmembrane region" description="Helical" evidence="8">
    <location>
        <begin position="452"/>
        <end position="472"/>
    </location>
</feature>
<dbReference type="EMBL" id="JFFR01000027">
    <property type="protein sequence ID" value="KDN27373.1"/>
    <property type="molecule type" value="Genomic_DNA"/>
</dbReference>
<keyword evidence="5 8" id="KW-0812">Transmembrane</keyword>
<keyword evidence="3" id="KW-0813">Transport</keyword>
<dbReference type="GO" id="GO:0005886">
    <property type="term" value="C:plasma membrane"/>
    <property type="evidence" value="ECO:0007669"/>
    <property type="project" value="UniProtKB-SubCell"/>
</dbReference>
<proteinExistence type="inferred from homology"/>
<feature type="transmembrane region" description="Helical" evidence="8">
    <location>
        <begin position="426"/>
        <end position="446"/>
    </location>
</feature>
<evidence type="ECO:0000256" key="7">
    <source>
        <dbReference type="ARBA" id="ARBA00023136"/>
    </source>
</evidence>
<feature type="transmembrane region" description="Helical" evidence="8">
    <location>
        <begin position="151"/>
        <end position="173"/>
    </location>
</feature>
<feature type="transmembrane region" description="Helical" evidence="8">
    <location>
        <begin position="481"/>
        <end position="501"/>
    </location>
</feature>
<dbReference type="CDD" id="cd06550">
    <property type="entry name" value="TM_ABC_iron-siderophores_like"/>
    <property type="match status" value="2"/>
</dbReference>
<dbReference type="NCBIfam" id="NF007866">
    <property type="entry name" value="PRK10577.1-2"/>
    <property type="match status" value="1"/>
</dbReference>
<feature type="transmembrane region" description="Helical" evidence="8">
    <location>
        <begin position="204"/>
        <end position="221"/>
    </location>
</feature>
<feature type="transmembrane region" description="Helical" evidence="8">
    <location>
        <begin position="563"/>
        <end position="584"/>
    </location>
</feature>
<accession>A0A066UT54</accession>
<sequence length="664" mass="70181">MKYNGLIVVAVLLLAATIHLWLGQSDFGHVSLLMNEVAAAGSWSALQTLYSESFELMGFIDVNLPRLVMAILVGGALGTIGSLFQQLTQNRMMSPLTLGTSAGAWLGLVLLNVFAPMLVGQFSVFFALLGALASMGLIVTIVGLKNMSGLPIVLAGMAVNLLLGAFATAIILLNDQYAQNLFIWGAGDLGQNGWEQVEWLLPKLLPIIAIFLFAPRVLTLLSIGTEGAAARGLNIGATFFIMMFIGVWLVSVSITTVGVISFIGLIAPNIARYLGAIKAKHELYASGLLGALLLCATDSLAIFMGQWSLDIIPTGTATAVIGAPALILIARKQLTAQDQMFFSMPKGAKQTGAKVYLAIGSIMLVLLGLSSFSHPLSSEHYFQIPDAFEWSIRWPRMLTAIFAGGGLAVAGVILQRLVYNPLASPDILGVSSGAVLALILSSLLFGHSIHTLSPWVAFSGSLGALALLLFLGKKHQYAPSILILTGISLTAVLEALVQFSLTRVGEGKYTLLAWLAGSTYRVKPESALILALTISMAVIIALSLSRWVTLIGSGRQFASARGLNISTAYLVLLCLVAVLCGVVTTTMGPVAFVGLLGPHIAAIVGARTVKEQILLSMLIGATLMLFADWLGQIVVFPAQLAAGTLVSVIGGSYFIFLLLKARRD</sequence>
<evidence type="ECO:0000313" key="10">
    <source>
        <dbReference type="Proteomes" id="UP000027219"/>
    </source>
</evidence>
<feature type="transmembrane region" description="Helical" evidence="8">
    <location>
        <begin position="613"/>
        <end position="634"/>
    </location>
</feature>
<dbReference type="Proteomes" id="UP000027219">
    <property type="component" value="Unassembled WGS sequence"/>
</dbReference>
<dbReference type="GO" id="GO:0022857">
    <property type="term" value="F:transmembrane transporter activity"/>
    <property type="evidence" value="ECO:0007669"/>
    <property type="project" value="InterPro"/>
</dbReference>
<feature type="transmembrane region" description="Helical" evidence="8">
    <location>
        <begin position="254"/>
        <end position="271"/>
    </location>
</feature>
<evidence type="ECO:0000313" key="9">
    <source>
        <dbReference type="EMBL" id="KDN27373.1"/>
    </source>
</evidence>
<feature type="transmembrane region" description="Helical" evidence="8">
    <location>
        <begin position="96"/>
        <end position="118"/>
    </location>
</feature>
<evidence type="ECO:0000256" key="2">
    <source>
        <dbReference type="ARBA" id="ARBA00007935"/>
    </source>
</evidence>
<dbReference type="PANTHER" id="PTHR30472">
    <property type="entry name" value="FERRIC ENTEROBACTIN TRANSPORT SYSTEM PERMEASE PROTEIN"/>
    <property type="match status" value="1"/>
</dbReference>
<comment type="subcellular location">
    <subcellularLocation>
        <location evidence="1">Cell membrane</location>
        <topology evidence="1">Multi-pass membrane protein</topology>
    </subcellularLocation>
</comment>
<dbReference type="Pfam" id="PF01032">
    <property type="entry name" value="FecCD"/>
    <property type="match status" value="2"/>
</dbReference>
<feature type="transmembrane region" description="Helical" evidence="8">
    <location>
        <begin position="351"/>
        <end position="374"/>
    </location>
</feature>
<evidence type="ECO:0000256" key="5">
    <source>
        <dbReference type="ARBA" id="ARBA00022692"/>
    </source>
</evidence>
<dbReference type="Gene3D" id="1.10.3470.10">
    <property type="entry name" value="ABC transporter involved in vitamin B12 uptake, BtuC"/>
    <property type="match status" value="2"/>
</dbReference>
<keyword evidence="4" id="KW-1003">Cell membrane</keyword>
<feature type="transmembrane region" description="Helical" evidence="8">
    <location>
        <begin position="63"/>
        <end position="84"/>
    </location>
</feature>
<feature type="transmembrane region" description="Helical" evidence="8">
    <location>
        <begin position="590"/>
        <end position="606"/>
    </location>
</feature>
<organism evidence="9 10">
    <name type="scientific">Vibrio fortis</name>
    <dbReference type="NCBI Taxonomy" id="212667"/>
    <lineage>
        <taxon>Bacteria</taxon>
        <taxon>Pseudomonadati</taxon>
        <taxon>Pseudomonadota</taxon>
        <taxon>Gammaproteobacteria</taxon>
        <taxon>Vibrionales</taxon>
        <taxon>Vibrionaceae</taxon>
        <taxon>Vibrio</taxon>
    </lineage>
</organism>
<comment type="similarity">
    <text evidence="2">Belongs to the binding-protein-dependent transport system permease family. FecCD subfamily.</text>
</comment>
<reference evidence="9 10" key="1">
    <citation type="submission" date="2014-02" db="EMBL/GenBank/DDBJ databases">
        <title>Vibrio fortis Dalian14 Genome Sequencing.</title>
        <authorList>
            <person name="Wang Y."/>
            <person name="Song L."/>
            <person name="Liu G."/>
            <person name="Ding J."/>
        </authorList>
    </citation>
    <scope>NUCLEOTIDE SEQUENCE [LARGE SCALE GENOMIC DNA]</scope>
    <source>
        <strain evidence="9 10">Dalian14</strain>
    </source>
</reference>
<evidence type="ECO:0000256" key="8">
    <source>
        <dbReference type="SAM" id="Phobius"/>
    </source>
</evidence>
<evidence type="ECO:0000256" key="1">
    <source>
        <dbReference type="ARBA" id="ARBA00004651"/>
    </source>
</evidence>
<dbReference type="InterPro" id="IPR037294">
    <property type="entry name" value="ABC_BtuC-like"/>
</dbReference>
<evidence type="ECO:0000256" key="3">
    <source>
        <dbReference type="ARBA" id="ARBA00022448"/>
    </source>
</evidence>
<keyword evidence="7 8" id="KW-0472">Membrane</keyword>
<protein>
    <submittedName>
        <fullName evidence="9">Fe3+-siderophore ABC transporter permease</fullName>
    </submittedName>
</protein>
<keyword evidence="6 8" id="KW-1133">Transmembrane helix</keyword>
<comment type="caution">
    <text evidence="9">The sequence shown here is derived from an EMBL/GenBank/DDBJ whole genome shotgun (WGS) entry which is preliminary data.</text>
</comment>
<feature type="transmembrane region" description="Helical" evidence="8">
    <location>
        <begin position="527"/>
        <end position="551"/>
    </location>
</feature>
<dbReference type="PANTHER" id="PTHR30472:SF37">
    <property type="entry name" value="FE(3+) DICITRATE TRANSPORT SYSTEM PERMEASE PROTEIN FECD-RELATED"/>
    <property type="match status" value="1"/>
</dbReference>
<name>A0A066UT54_9VIBR</name>
<feature type="transmembrane region" description="Helical" evidence="8">
    <location>
        <begin position="283"/>
        <end position="305"/>
    </location>
</feature>
<feature type="transmembrane region" description="Helical" evidence="8">
    <location>
        <begin position="124"/>
        <end position="144"/>
    </location>
</feature>
<dbReference type="RefSeq" id="WP_032552729.1">
    <property type="nucleotide sequence ID" value="NZ_JFFR01000027.1"/>
</dbReference>
<evidence type="ECO:0000256" key="4">
    <source>
        <dbReference type="ARBA" id="ARBA00022475"/>
    </source>
</evidence>
<dbReference type="SUPFAM" id="SSF81345">
    <property type="entry name" value="ABC transporter involved in vitamin B12 uptake, BtuC"/>
    <property type="match status" value="2"/>
</dbReference>
<dbReference type="GO" id="GO:0033214">
    <property type="term" value="P:siderophore-iron import into cell"/>
    <property type="evidence" value="ECO:0007669"/>
    <property type="project" value="TreeGrafter"/>
</dbReference>
<evidence type="ECO:0000256" key="6">
    <source>
        <dbReference type="ARBA" id="ARBA00022989"/>
    </source>
</evidence>
<keyword evidence="10" id="KW-1185">Reference proteome</keyword>
<dbReference type="AlphaFoldDB" id="A0A066UT54"/>
<gene>
    <name evidence="9" type="ORF">VFDL14_21025</name>
</gene>
<feature type="transmembrane region" description="Helical" evidence="8">
    <location>
        <begin position="311"/>
        <end position="330"/>
    </location>
</feature>
<dbReference type="OrthoDB" id="9811721at2"/>
<feature type="transmembrane region" description="Helical" evidence="8">
    <location>
        <begin position="640"/>
        <end position="659"/>
    </location>
</feature>
<feature type="transmembrane region" description="Helical" evidence="8">
    <location>
        <begin position="228"/>
        <end position="248"/>
    </location>
</feature>
<feature type="transmembrane region" description="Helical" evidence="8">
    <location>
        <begin position="394"/>
        <end position="414"/>
    </location>
</feature>
<dbReference type="STRING" id="212667.VFDL14_21025"/>
<dbReference type="InterPro" id="IPR000522">
    <property type="entry name" value="ABC_transptr_permease_BtuC"/>
</dbReference>